<feature type="compositionally biased region" description="Low complexity" evidence="1">
    <location>
        <begin position="285"/>
        <end position="296"/>
    </location>
</feature>
<comment type="caution">
    <text evidence="3">The sequence shown here is derived from an EMBL/GenBank/DDBJ whole genome shotgun (WGS) entry which is preliminary data.</text>
</comment>
<organism evidence="3 4">
    <name type="scientific">Cystoisospora suis</name>
    <dbReference type="NCBI Taxonomy" id="483139"/>
    <lineage>
        <taxon>Eukaryota</taxon>
        <taxon>Sar</taxon>
        <taxon>Alveolata</taxon>
        <taxon>Apicomplexa</taxon>
        <taxon>Conoidasida</taxon>
        <taxon>Coccidia</taxon>
        <taxon>Eucoccidiorida</taxon>
        <taxon>Eimeriorina</taxon>
        <taxon>Sarcocystidae</taxon>
        <taxon>Cystoisospora</taxon>
    </lineage>
</organism>
<evidence type="ECO:0000256" key="1">
    <source>
        <dbReference type="SAM" id="MobiDB-lite"/>
    </source>
</evidence>
<feature type="compositionally biased region" description="Basic and acidic residues" evidence="1">
    <location>
        <begin position="324"/>
        <end position="338"/>
    </location>
</feature>
<dbReference type="SUPFAM" id="SSF140383">
    <property type="entry name" value="BSD domain-like"/>
    <property type="match status" value="1"/>
</dbReference>
<feature type="non-terminal residue" evidence="3">
    <location>
        <position position="462"/>
    </location>
</feature>
<dbReference type="EMBL" id="MIGC01004942">
    <property type="protein sequence ID" value="PHJ17473.1"/>
    <property type="molecule type" value="Genomic_DNA"/>
</dbReference>
<feature type="compositionally biased region" description="Basic and acidic residues" evidence="1">
    <location>
        <begin position="306"/>
        <end position="315"/>
    </location>
</feature>
<feature type="domain" description="BSD" evidence="2">
    <location>
        <begin position="87"/>
        <end position="144"/>
    </location>
</feature>
<dbReference type="Gene3D" id="1.10.3970.10">
    <property type="entry name" value="BSD domain"/>
    <property type="match status" value="1"/>
</dbReference>
<feature type="compositionally biased region" description="Polar residues" evidence="1">
    <location>
        <begin position="219"/>
        <end position="228"/>
    </location>
</feature>
<dbReference type="Proteomes" id="UP000221165">
    <property type="component" value="Unassembled WGS sequence"/>
</dbReference>
<dbReference type="VEuPathDB" id="ToxoDB:CSUI_008703"/>
<dbReference type="InterPro" id="IPR005607">
    <property type="entry name" value="BSD_dom"/>
</dbReference>
<sequence length="462" mass="52009">MGASESTESLNGDTEARELRELNAGGGEGRGLYQDVDYPWFIIIQWACERIPSDAVFKWNLPDIKADVLDLIADAPTFVARCPQDLAFQKFEFSLSEDEVFVEWATILLKLHPSLADVRYKLVPAKISEEEFWARFFSAVRRCIQRHVLGSADEEGEEEEGERQGSSHLSSSSRVSLPSSSSPQPTCYPPPSLISSSGVSTPHSSSSSSSSAEKTLSSHHLSGKQNRSLHAPLTTVPLPPPTALEAIERKERSGERGDAFHHEDVSRRENDLRRWIPGVGMDVPSTSSTSASLVSSRLHPMSTPADHTEEQDKTRHQAFPSCSDIDHTDRTLATEDDLRMISTESVMVGKKHYPLEEEEEEERERREVSVSTGRVSSRDKYDVRREGDQDNRHVDTRQESVDTRDTQWPQPKRQEMREEEEEEEGAWNGFPPHDQNIRGPSYSSYRQEAHINHTGTADVHYA</sequence>
<feature type="compositionally biased region" description="Low complexity" evidence="1">
    <location>
        <begin position="166"/>
        <end position="183"/>
    </location>
</feature>
<proteinExistence type="predicted"/>
<dbReference type="RefSeq" id="XP_067919194.1">
    <property type="nucleotide sequence ID" value="XM_068068828.1"/>
</dbReference>
<evidence type="ECO:0000259" key="2">
    <source>
        <dbReference type="PROSITE" id="PS50858"/>
    </source>
</evidence>
<dbReference type="SMART" id="SM00751">
    <property type="entry name" value="BSD"/>
    <property type="match status" value="1"/>
</dbReference>
<dbReference type="AlphaFoldDB" id="A0A2C6KM66"/>
<protein>
    <submittedName>
        <fullName evidence="3">Bsd domain-containing protein</fullName>
    </submittedName>
</protein>
<evidence type="ECO:0000313" key="3">
    <source>
        <dbReference type="EMBL" id="PHJ17473.1"/>
    </source>
</evidence>
<dbReference type="OrthoDB" id="47923at2759"/>
<feature type="compositionally biased region" description="Basic and acidic residues" evidence="1">
    <location>
        <begin position="376"/>
        <end position="405"/>
    </location>
</feature>
<feature type="region of interest" description="Disordered" evidence="1">
    <location>
        <begin position="278"/>
        <end position="338"/>
    </location>
</feature>
<feature type="region of interest" description="Disordered" evidence="1">
    <location>
        <begin position="151"/>
        <end position="240"/>
    </location>
</feature>
<accession>A0A2C6KM66</accession>
<keyword evidence="4" id="KW-1185">Reference proteome</keyword>
<dbReference type="InterPro" id="IPR035925">
    <property type="entry name" value="BSD_dom_sf"/>
</dbReference>
<feature type="compositionally biased region" description="Acidic residues" evidence="1">
    <location>
        <begin position="152"/>
        <end position="161"/>
    </location>
</feature>
<evidence type="ECO:0000313" key="4">
    <source>
        <dbReference type="Proteomes" id="UP000221165"/>
    </source>
</evidence>
<feature type="compositionally biased region" description="Low complexity" evidence="1">
    <location>
        <begin position="195"/>
        <end position="215"/>
    </location>
</feature>
<dbReference type="PROSITE" id="PS50858">
    <property type="entry name" value="BSD"/>
    <property type="match status" value="1"/>
</dbReference>
<reference evidence="3 4" key="1">
    <citation type="journal article" date="2017" name="Int. J. Parasitol.">
        <title>The genome of the protozoan parasite Cystoisospora suis and a reverse vaccinology approach to identify vaccine candidates.</title>
        <authorList>
            <person name="Palmieri N."/>
            <person name="Shrestha A."/>
            <person name="Ruttkowski B."/>
            <person name="Beck T."/>
            <person name="Vogl C."/>
            <person name="Tomley F."/>
            <person name="Blake D.P."/>
            <person name="Joachim A."/>
        </authorList>
    </citation>
    <scope>NUCLEOTIDE SEQUENCE [LARGE SCALE GENOMIC DNA]</scope>
    <source>
        <strain evidence="3 4">Wien I</strain>
    </source>
</reference>
<gene>
    <name evidence="3" type="ORF">CSUI_008703</name>
</gene>
<name>A0A2C6KM66_9APIC</name>
<feature type="region of interest" description="Disordered" evidence="1">
    <location>
        <begin position="350"/>
        <end position="441"/>
    </location>
</feature>
<dbReference type="GeneID" id="94432039"/>
<dbReference type="Pfam" id="PF03909">
    <property type="entry name" value="BSD"/>
    <property type="match status" value="1"/>
</dbReference>